<dbReference type="PROSITE" id="PS50089">
    <property type="entry name" value="ZF_RING_2"/>
    <property type="match status" value="1"/>
</dbReference>
<dbReference type="Proteomes" id="UP000447434">
    <property type="component" value="Chromosome 19"/>
</dbReference>
<evidence type="ECO:0000256" key="2">
    <source>
        <dbReference type="SAM" id="MobiDB-lite"/>
    </source>
</evidence>
<keyword evidence="1" id="KW-0479">Metal-binding</keyword>
<keyword evidence="1" id="KW-0863">Zinc-finger</keyword>
<dbReference type="GO" id="GO:0008270">
    <property type="term" value="F:zinc ion binding"/>
    <property type="evidence" value="ECO:0007669"/>
    <property type="project" value="UniProtKB-KW"/>
</dbReference>
<dbReference type="AlphaFoldDB" id="A0A6A4NN89"/>
<evidence type="ECO:0000256" key="1">
    <source>
        <dbReference type="PROSITE-ProRule" id="PRU00175"/>
    </source>
</evidence>
<keyword evidence="1" id="KW-0862">Zinc</keyword>
<evidence type="ECO:0000259" key="4">
    <source>
        <dbReference type="PROSITE" id="PS50089"/>
    </source>
</evidence>
<keyword evidence="3" id="KW-0472">Membrane</keyword>
<keyword evidence="3" id="KW-0812">Transmembrane</keyword>
<dbReference type="OrthoDB" id="8062037at2759"/>
<dbReference type="PANTHER" id="PTHR46592:SF5">
    <property type="entry name" value="ANAPHASE-PROMOTING COMPLEX SUBUNIT 11 RING-H2 FINGER PROTEIN"/>
    <property type="match status" value="1"/>
</dbReference>
<dbReference type="Pfam" id="PF13639">
    <property type="entry name" value="zf-RING_2"/>
    <property type="match status" value="1"/>
</dbReference>
<dbReference type="InterPro" id="IPR013083">
    <property type="entry name" value="Znf_RING/FYVE/PHD"/>
</dbReference>
<feature type="domain" description="RING-type" evidence="4">
    <location>
        <begin position="115"/>
        <end position="157"/>
    </location>
</feature>
<dbReference type="Gene3D" id="3.30.40.10">
    <property type="entry name" value="Zinc/RING finger domain, C3HC4 (zinc finger)"/>
    <property type="match status" value="1"/>
</dbReference>
<dbReference type="PANTHER" id="PTHR46592">
    <property type="entry name" value="RING-H2 FINGER PROTEIN ATL67"/>
    <property type="match status" value="1"/>
</dbReference>
<dbReference type="SMART" id="SM00184">
    <property type="entry name" value="RING"/>
    <property type="match status" value="1"/>
</dbReference>
<dbReference type="InterPro" id="IPR044289">
    <property type="entry name" value="ATL67-70"/>
</dbReference>
<keyword evidence="3" id="KW-1133">Transmembrane helix</keyword>
<sequence>MAMNVAPSSPHMSPPSSSIDATSSPQPAFSIKTDPFDKSTRSFFLFVFFILFIRLCFIYFFSNRNHDHDPNRPTHDGDNHKASTGLPINIINSYNTFKYNKKSMANINKEHETTCSICISDYSESEMLRMMPKCCHFFHQYCIDEWLKVKGSCPICRYSPTELAV</sequence>
<dbReference type="GO" id="GO:0016740">
    <property type="term" value="F:transferase activity"/>
    <property type="evidence" value="ECO:0007669"/>
    <property type="project" value="InterPro"/>
</dbReference>
<dbReference type="SUPFAM" id="SSF57850">
    <property type="entry name" value="RING/U-box"/>
    <property type="match status" value="1"/>
</dbReference>
<name>A0A6A4NN89_LUPAL</name>
<dbReference type="GO" id="GO:0016567">
    <property type="term" value="P:protein ubiquitination"/>
    <property type="evidence" value="ECO:0007669"/>
    <property type="project" value="InterPro"/>
</dbReference>
<evidence type="ECO:0000313" key="6">
    <source>
        <dbReference type="Proteomes" id="UP000447434"/>
    </source>
</evidence>
<reference evidence="6" key="1">
    <citation type="journal article" date="2020" name="Nat. Commun.">
        <title>Genome sequence of the cluster root forming white lupin.</title>
        <authorList>
            <person name="Hufnagel B."/>
            <person name="Marques A."/>
            <person name="Soriano A."/>
            <person name="Marques L."/>
            <person name="Divol F."/>
            <person name="Doumas P."/>
            <person name="Sallet E."/>
            <person name="Mancinotti D."/>
            <person name="Carrere S."/>
            <person name="Marande W."/>
            <person name="Arribat S."/>
            <person name="Keller J."/>
            <person name="Huneau C."/>
            <person name="Blein T."/>
            <person name="Aime D."/>
            <person name="Laguerre M."/>
            <person name="Taylor J."/>
            <person name="Schubert V."/>
            <person name="Nelson M."/>
            <person name="Geu-Flores F."/>
            <person name="Crespi M."/>
            <person name="Gallardo-Guerrero K."/>
            <person name="Delaux P.-M."/>
            <person name="Salse J."/>
            <person name="Berges H."/>
            <person name="Guyot R."/>
            <person name="Gouzy J."/>
            <person name="Peret B."/>
        </authorList>
    </citation>
    <scope>NUCLEOTIDE SEQUENCE [LARGE SCALE GENOMIC DNA]</scope>
    <source>
        <strain evidence="6">cv. Amiga</strain>
    </source>
</reference>
<dbReference type="InterPro" id="IPR001841">
    <property type="entry name" value="Znf_RING"/>
</dbReference>
<gene>
    <name evidence="5" type="ORF">Lalb_Chr19g0126861</name>
</gene>
<evidence type="ECO:0000256" key="3">
    <source>
        <dbReference type="SAM" id="Phobius"/>
    </source>
</evidence>
<keyword evidence="6" id="KW-1185">Reference proteome</keyword>
<organism evidence="5 6">
    <name type="scientific">Lupinus albus</name>
    <name type="common">White lupine</name>
    <name type="synonym">Lupinus termis</name>
    <dbReference type="NCBI Taxonomy" id="3870"/>
    <lineage>
        <taxon>Eukaryota</taxon>
        <taxon>Viridiplantae</taxon>
        <taxon>Streptophyta</taxon>
        <taxon>Embryophyta</taxon>
        <taxon>Tracheophyta</taxon>
        <taxon>Spermatophyta</taxon>
        <taxon>Magnoliopsida</taxon>
        <taxon>eudicotyledons</taxon>
        <taxon>Gunneridae</taxon>
        <taxon>Pentapetalae</taxon>
        <taxon>rosids</taxon>
        <taxon>fabids</taxon>
        <taxon>Fabales</taxon>
        <taxon>Fabaceae</taxon>
        <taxon>Papilionoideae</taxon>
        <taxon>50 kb inversion clade</taxon>
        <taxon>genistoids sensu lato</taxon>
        <taxon>core genistoids</taxon>
        <taxon>Genisteae</taxon>
        <taxon>Lupinus</taxon>
    </lineage>
</organism>
<protein>
    <submittedName>
        <fullName evidence="5">Putative transcription factor C2H2 family</fullName>
    </submittedName>
</protein>
<proteinExistence type="predicted"/>
<feature type="compositionally biased region" description="Low complexity" evidence="2">
    <location>
        <begin position="7"/>
        <end position="26"/>
    </location>
</feature>
<evidence type="ECO:0000313" key="5">
    <source>
        <dbReference type="EMBL" id="KAE9592215.1"/>
    </source>
</evidence>
<comment type="caution">
    <text evidence="5">The sequence shown here is derived from an EMBL/GenBank/DDBJ whole genome shotgun (WGS) entry which is preliminary data.</text>
</comment>
<dbReference type="EMBL" id="WOCE01000019">
    <property type="protein sequence ID" value="KAE9592215.1"/>
    <property type="molecule type" value="Genomic_DNA"/>
</dbReference>
<accession>A0A6A4NN89</accession>
<feature type="transmembrane region" description="Helical" evidence="3">
    <location>
        <begin position="43"/>
        <end position="62"/>
    </location>
</feature>
<feature type="region of interest" description="Disordered" evidence="2">
    <location>
        <begin position="1"/>
        <end position="26"/>
    </location>
</feature>